<dbReference type="Proteomes" id="UP000199382">
    <property type="component" value="Unassembled WGS sequence"/>
</dbReference>
<dbReference type="AlphaFoldDB" id="A0A1G9JIZ3"/>
<dbReference type="CDD" id="cd00293">
    <property type="entry name" value="USP-like"/>
    <property type="match status" value="1"/>
</dbReference>
<feature type="domain" description="UspA" evidence="3">
    <location>
        <begin position="219"/>
        <end position="276"/>
    </location>
</feature>
<evidence type="ECO:0000256" key="1">
    <source>
        <dbReference type="ARBA" id="ARBA00008791"/>
    </source>
</evidence>
<dbReference type="PANTHER" id="PTHR46268">
    <property type="entry name" value="STRESS RESPONSE PROTEIN NHAX"/>
    <property type="match status" value="1"/>
</dbReference>
<dbReference type="SUPFAM" id="SSF52402">
    <property type="entry name" value="Adenine nucleotide alpha hydrolases-like"/>
    <property type="match status" value="2"/>
</dbReference>
<dbReference type="InterPro" id="IPR006015">
    <property type="entry name" value="Universal_stress_UspA"/>
</dbReference>
<keyword evidence="5" id="KW-1185">Reference proteome</keyword>
<dbReference type="Gene3D" id="3.40.50.12370">
    <property type="match status" value="1"/>
</dbReference>
<dbReference type="RefSeq" id="WP_093163384.1">
    <property type="nucleotide sequence ID" value="NZ_FNEK01000081.1"/>
</dbReference>
<protein>
    <submittedName>
        <fullName evidence="4">Universal stress protein family protein</fullName>
    </submittedName>
</protein>
<sequence>MAYKSILTIVTSPALENSALEGAISLTQAQDAHLEILALGIDHSTPGYYYAGTNALIEQATLERAREDAEAIENALRAKMEGRQCRWATDSALAQIGTVQTLVGNRARFSDLVVLPKPYGEDKGVAEEAVLEAALFAGNVPVLVLPRHCELKRPEKVVLAWNQSAEALDAIRAALPLLQQATMANIVIIDPPRHGPDRSDPGGMLSQMLSRHGVRAEISVIAGTMPRTADVLARHCDDQQADLLVMGAYGHSRFREAIMGGATRDMLEAAKIPVFMSH</sequence>
<reference evidence="4 5" key="1">
    <citation type="submission" date="2016-10" db="EMBL/GenBank/DDBJ databases">
        <authorList>
            <person name="de Groot N.N."/>
        </authorList>
    </citation>
    <scope>NUCLEOTIDE SEQUENCE [LARGE SCALE GENOMIC DNA]</scope>
    <source>
        <strain evidence="4 5">DSM 25294</strain>
    </source>
</reference>
<dbReference type="Pfam" id="PF00582">
    <property type="entry name" value="Usp"/>
    <property type="match status" value="1"/>
</dbReference>
<evidence type="ECO:0000256" key="2">
    <source>
        <dbReference type="SAM" id="Coils"/>
    </source>
</evidence>
<dbReference type="OrthoDB" id="9804721at2"/>
<comment type="similarity">
    <text evidence="1">Belongs to the universal stress protein A family.</text>
</comment>
<dbReference type="PANTHER" id="PTHR46268:SF15">
    <property type="entry name" value="UNIVERSAL STRESS PROTEIN HP_0031"/>
    <property type="match status" value="1"/>
</dbReference>
<evidence type="ECO:0000313" key="4">
    <source>
        <dbReference type="EMBL" id="SDL37206.1"/>
    </source>
</evidence>
<dbReference type="PRINTS" id="PR01438">
    <property type="entry name" value="UNVRSLSTRESS"/>
</dbReference>
<accession>A0A1G9JIZ3</accession>
<feature type="coiled-coil region" evidence="2">
    <location>
        <begin position="55"/>
        <end position="82"/>
    </location>
</feature>
<evidence type="ECO:0000313" key="5">
    <source>
        <dbReference type="Proteomes" id="UP000199382"/>
    </source>
</evidence>
<dbReference type="STRING" id="571298.SAMN04488026_108119"/>
<dbReference type="EMBL" id="FNEK01000081">
    <property type="protein sequence ID" value="SDL37206.1"/>
    <property type="molecule type" value="Genomic_DNA"/>
</dbReference>
<evidence type="ECO:0000259" key="3">
    <source>
        <dbReference type="Pfam" id="PF00582"/>
    </source>
</evidence>
<name>A0A1G9JIZ3_9RHOB</name>
<gene>
    <name evidence="4" type="ORF">SAMN04488026_108119</name>
</gene>
<organism evidence="4 5">
    <name type="scientific">Aliiruegeria lutimaris</name>
    <dbReference type="NCBI Taxonomy" id="571298"/>
    <lineage>
        <taxon>Bacteria</taxon>
        <taxon>Pseudomonadati</taxon>
        <taxon>Pseudomonadota</taxon>
        <taxon>Alphaproteobacteria</taxon>
        <taxon>Rhodobacterales</taxon>
        <taxon>Roseobacteraceae</taxon>
        <taxon>Aliiruegeria</taxon>
    </lineage>
</organism>
<dbReference type="InterPro" id="IPR006016">
    <property type="entry name" value="UspA"/>
</dbReference>
<keyword evidence="2" id="KW-0175">Coiled coil</keyword>
<proteinExistence type="inferred from homology"/>